<comment type="caution">
    <text evidence="2">The sequence shown here is derived from an EMBL/GenBank/DDBJ whole genome shotgun (WGS) entry which is preliminary data.</text>
</comment>
<dbReference type="EMBL" id="JBBPBN010000004">
    <property type="protein sequence ID" value="KAK9042243.1"/>
    <property type="molecule type" value="Genomic_DNA"/>
</dbReference>
<dbReference type="InterPro" id="IPR025558">
    <property type="entry name" value="DUF4283"/>
</dbReference>
<reference evidence="2 3" key="1">
    <citation type="journal article" date="2024" name="G3 (Bethesda)">
        <title>Genome assembly of Hibiscus sabdariffa L. provides insights into metabolisms of medicinal natural products.</title>
        <authorList>
            <person name="Kim T."/>
        </authorList>
    </citation>
    <scope>NUCLEOTIDE SEQUENCE [LARGE SCALE GENOMIC DNA]</scope>
    <source>
        <strain evidence="2">TK-2024</strain>
        <tissue evidence="2">Old leaves</tissue>
    </source>
</reference>
<name>A0ABR2TXN6_9ROSI</name>
<evidence type="ECO:0000313" key="3">
    <source>
        <dbReference type="Proteomes" id="UP001396334"/>
    </source>
</evidence>
<sequence>MLSTQPFPSPYPKPLLVDLHPLSAVCLVGKPGYLTYMVFIADPPHYTVPLADMVDEISSLMDNLHFTEDETTDVPPLSNEEAEPDRDQETMLIGKILSTMLPDGDSFIRVFNSIWGTSILAIHMLQPHFFLFKFTNLASMAMIKHRGPGSFDGDMVAFTPFNPLLSLPELDFTRQLFWVRIYQLPLGLVDKC</sequence>
<organism evidence="2 3">
    <name type="scientific">Hibiscus sabdariffa</name>
    <name type="common">roselle</name>
    <dbReference type="NCBI Taxonomy" id="183260"/>
    <lineage>
        <taxon>Eukaryota</taxon>
        <taxon>Viridiplantae</taxon>
        <taxon>Streptophyta</taxon>
        <taxon>Embryophyta</taxon>
        <taxon>Tracheophyta</taxon>
        <taxon>Spermatophyta</taxon>
        <taxon>Magnoliopsida</taxon>
        <taxon>eudicotyledons</taxon>
        <taxon>Gunneridae</taxon>
        <taxon>Pentapetalae</taxon>
        <taxon>rosids</taxon>
        <taxon>malvids</taxon>
        <taxon>Malvales</taxon>
        <taxon>Malvaceae</taxon>
        <taxon>Malvoideae</taxon>
        <taxon>Hibiscus</taxon>
    </lineage>
</organism>
<evidence type="ECO:0000259" key="1">
    <source>
        <dbReference type="Pfam" id="PF14111"/>
    </source>
</evidence>
<protein>
    <recommendedName>
        <fullName evidence="1">DUF4283 domain-containing protein</fullName>
    </recommendedName>
</protein>
<proteinExistence type="predicted"/>
<dbReference type="Pfam" id="PF14111">
    <property type="entry name" value="DUF4283"/>
    <property type="match status" value="1"/>
</dbReference>
<gene>
    <name evidence="2" type="ORF">V6N11_017320</name>
</gene>
<accession>A0ABR2TXN6</accession>
<dbReference type="Proteomes" id="UP001396334">
    <property type="component" value="Unassembled WGS sequence"/>
</dbReference>
<keyword evidence="3" id="KW-1185">Reference proteome</keyword>
<feature type="domain" description="DUF4283" evidence="1">
    <location>
        <begin position="89"/>
        <end position="164"/>
    </location>
</feature>
<evidence type="ECO:0000313" key="2">
    <source>
        <dbReference type="EMBL" id="KAK9042243.1"/>
    </source>
</evidence>